<reference evidence="1" key="1">
    <citation type="submission" date="2020-08" db="EMBL/GenBank/DDBJ databases">
        <title>Multicomponent nature underlies the extraordinary mechanical properties of spider dragline silk.</title>
        <authorList>
            <person name="Kono N."/>
            <person name="Nakamura H."/>
            <person name="Mori M."/>
            <person name="Yoshida Y."/>
            <person name="Ohtoshi R."/>
            <person name="Malay A.D."/>
            <person name="Moran D.A.P."/>
            <person name="Tomita M."/>
            <person name="Numata K."/>
            <person name="Arakawa K."/>
        </authorList>
    </citation>
    <scope>NUCLEOTIDE SEQUENCE</scope>
</reference>
<comment type="caution">
    <text evidence="1">The sequence shown here is derived from an EMBL/GenBank/DDBJ whole genome shotgun (WGS) entry which is preliminary data.</text>
</comment>
<dbReference type="AlphaFoldDB" id="A0A8X6USA1"/>
<keyword evidence="2" id="KW-1185">Reference proteome</keyword>
<accession>A0A8X6USA1</accession>
<proteinExistence type="predicted"/>
<evidence type="ECO:0000313" key="2">
    <source>
        <dbReference type="Proteomes" id="UP000887013"/>
    </source>
</evidence>
<protein>
    <submittedName>
        <fullName evidence="1">Uncharacterized protein</fullName>
    </submittedName>
</protein>
<dbReference type="Proteomes" id="UP000887013">
    <property type="component" value="Unassembled WGS sequence"/>
</dbReference>
<organism evidence="1 2">
    <name type="scientific">Nephila pilipes</name>
    <name type="common">Giant wood spider</name>
    <name type="synonym">Nephila maculata</name>
    <dbReference type="NCBI Taxonomy" id="299642"/>
    <lineage>
        <taxon>Eukaryota</taxon>
        <taxon>Metazoa</taxon>
        <taxon>Ecdysozoa</taxon>
        <taxon>Arthropoda</taxon>
        <taxon>Chelicerata</taxon>
        <taxon>Arachnida</taxon>
        <taxon>Araneae</taxon>
        <taxon>Araneomorphae</taxon>
        <taxon>Entelegynae</taxon>
        <taxon>Araneoidea</taxon>
        <taxon>Nephilidae</taxon>
        <taxon>Nephila</taxon>
    </lineage>
</organism>
<evidence type="ECO:0000313" key="1">
    <source>
        <dbReference type="EMBL" id="GFU37931.1"/>
    </source>
</evidence>
<sequence length="116" mass="13236">MILHPLFFHFVNPVCRQIQDFQGDLDLPGVFYVFPLLSPFMVSSGAFPQQRRALIVSSSSKDLYRRSIEISPHLISFLVGFTSPGISILLQLLSQEMFRMVFNLFSSGFLNRSFSI</sequence>
<dbReference type="EMBL" id="BMAW01131114">
    <property type="protein sequence ID" value="GFU37931.1"/>
    <property type="molecule type" value="Genomic_DNA"/>
</dbReference>
<gene>
    <name evidence="1" type="ORF">NPIL_268051</name>
</gene>
<name>A0A8X6USA1_NEPPI</name>